<dbReference type="OrthoDB" id="2270193at2759"/>
<feature type="coiled-coil region" evidence="5">
    <location>
        <begin position="7"/>
        <end position="34"/>
    </location>
</feature>
<dbReference type="Pfam" id="PF25542">
    <property type="entry name" value="zf-CCCH_12"/>
    <property type="match status" value="1"/>
</dbReference>
<dbReference type="GO" id="GO:0008270">
    <property type="term" value="F:zinc ion binding"/>
    <property type="evidence" value="ECO:0007669"/>
    <property type="project" value="UniProtKB-KW"/>
</dbReference>
<sequence length="521" mass="58117">MLGDGKLDSLDTRLEQYKLNNTANQNELQTILKEYSQLLDSYKTLKLAHDGRINGVKVEDALKVNPRSEYILVLVDGNGYIFNDELVRDKEEGGMRAARMLNDAVEKYLRESLPHAKDARLVVRVYADITNLSKQLAKSKLIGLEKRSLCPFTAGFTRAIGHFDYVDALDEEGTKFKIRETFKAAATDDACSHILYAACHDSGYLSQLVPYSGHRSKITLVQGAGWNAEFHQFGLNVTQFPTIFRWSELASMPPSSTKMPLANKGKTLPVDVKGPLKHGLSHPAHGNGDWRAAVTFGSNDALININALASVSEGSLNDQTNGKKKSQPCKFFNKGFCRFGDKCNFLHPGDAQPQQSGIAIDRSNVSDLLPTHIVPGFIPLNKDNQRLDVYIREPTQEEWIAYNALFHNVKPCNNHHLQGMCTRFACPYDHSPLEPTVRHCLEYVVKCSVCPRKGACRTVDCIQGHLCQKNGCTGQEKGCKMKADLHNVDPRLSSLVPVEDEQLVHDDLMGVPVQEDMMSMW</sequence>
<accession>A0A6A5TW74</accession>
<keyword evidence="3 4" id="KW-0862">Zinc</keyword>
<keyword evidence="5" id="KW-0175">Coiled coil</keyword>
<dbReference type="EMBL" id="ML976990">
    <property type="protein sequence ID" value="KAF1956895.1"/>
    <property type="molecule type" value="Genomic_DNA"/>
</dbReference>
<evidence type="ECO:0000256" key="2">
    <source>
        <dbReference type="ARBA" id="ARBA00022771"/>
    </source>
</evidence>
<evidence type="ECO:0000256" key="5">
    <source>
        <dbReference type="SAM" id="Coils"/>
    </source>
</evidence>
<keyword evidence="2 4" id="KW-0863">Zinc-finger</keyword>
<dbReference type="Pfam" id="PF25540">
    <property type="entry name" value="DUF7923"/>
    <property type="match status" value="1"/>
</dbReference>
<evidence type="ECO:0000313" key="7">
    <source>
        <dbReference type="EMBL" id="KAF1956895.1"/>
    </source>
</evidence>
<dbReference type="InterPro" id="IPR057654">
    <property type="entry name" value="Znf-CCCH_tandem"/>
</dbReference>
<name>A0A6A5TW74_9PLEO</name>
<evidence type="ECO:0000313" key="8">
    <source>
        <dbReference type="Proteomes" id="UP000800035"/>
    </source>
</evidence>
<dbReference type="Gene3D" id="4.10.1000.10">
    <property type="entry name" value="Zinc finger, CCCH-type"/>
    <property type="match status" value="1"/>
</dbReference>
<gene>
    <name evidence="7" type="ORF">CC80DRAFT_534884</name>
</gene>
<feature type="zinc finger region" description="C3H1-type" evidence="4">
    <location>
        <begin position="323"/>
        <end position="350"/>
    </location>
</feature>
<protein>
    <recommendedName>
        <fullName evidence="6">C3H1-type domain-containing protein</fullName>
    </recommendedName>
</protein>
<dbReference type="InterPro" id="IPR000571">
    <property type="entry name" value="Znf_CCCH"/>
</dbReference>
<dbReference type="InterPro" id="IPR036855">
    <property type="entry name" value="Znf_CCCH_sf"/>
</dbReference>
<dbReference type="SUPFAM" id="SSF90229">
    <property type="entry name" value="CCCH zinc finger"/>
    <property type="match status" value="1"/>
</dbReference>
<dbReference type="PANTHER" id="PTHR37543:SF1">
    <property type="entry name" value="CCCH ZINC FINGER DNA BINDING PROTEIN (AFU_ORTHOLOGUE AFUA_5G12760)"/>
    <property type="match status" value="1"/>
</dbReference>
<feature type="domain" description="C3H1-type" evidence="6">
    <location>
        <begin position="323"/>
        <end position="350"/>
    </location>
</feature>
<dbReference type="Proteomes" id="UP000800035">
    <property type="component" value="Unassembled WGS sequence"/>
</dbReference>
<evidence type="ECO:0000259" key="6">
    <source>
        <dbReference type="PROSITE" id="PS50103"/>
    </source>
</evidence>
<reference evidence="7" key="1">
    <citation type="journal article" date="2020" name="Stud. Mycol.">
        <title>101 Dothideomycetes genomes: a test case for predicting lifestyles and emergence of pathogens.</title>
        <authorList>
            <person name="Haridas S."/>
            <person name="Albert R."/>
            <person name="Binder M."/>
            <person name="Bloem J."/>
            <person name="Labutti K."/>
            <person name="Salamov A."/>
            <person name="Andreopoulos B."/>
            <person name="Baker S."/>
            <person name="Barry K."/>
            <person name="Bills G."/>
            <person name="Bluhm B."/>
            <person name="Cannon C."/>
            <person name="Castanera R."/>
            <person name="Culley D."/>
            <person name="Daum C."/>
            <person name="Ezra D."/>
            <person name="Gonzalez J."/>
            <person name="Henrissat B."/>
            <person name="Kuo A."/>
            <person name="Liang C."/>
            <person name="Lipzen A."/>
            <person name="Lutzoni F."/>
            <person name="Magnuson J."/>
            <person name="Mondo S."/>
            <person name="Nolan M."/>
            <person name="Ohm R."/>
            <person name="Pangilinan J."/>
            <person name="Park H.-J."/>
            <person name="Ramirez L."/>
            <person name="Alfaro M."/>
            <person name="Sun H."/>
            <person name="Tritt A."/>
            <person name="Yoshinaga Y."/>
            <person name="Zwiers L.-H."/>
            <person name="Turgeon B."/>
            <person name="Goodwin S."/>
            <person name="Spatafora J."/>
            <person name="Crous P."/>
            <person name="Grigoriev I."/>
        </authorList>
    </citation>
    <scope>NUCLEOTIDE SEQUENCE</scope>
    <source>
        <strain evidence="7">CBS 675.92</strain>
    </source>
</reference>
<proteinExistence type="predicted"/>
<evidence type="ECO:0000256" key="1">
    <source>
        <dbReference type="ARBA" id="ARBA00022723"/>
    </source>
</evidence>
<dbReference type="PANTHER" id="PTHR37543">
    <property type="entry name" value="CCCH ZINC FINGER DNA BINDING PROTEIN (AFU_ORTHOLOGUE AFUA_5G12760)"/>
    <property type="match status" value="1"/>
</dbReference>
<keyword evidence="8" id="KW-1185">Reference proteome</keyword>
<evidence type="ECO:0000256" key="4">
    <source>
        <dbReference type="PROSITE-ProRule" id="PRU00723"/>
    </source>
</evidence>
<dbReference type="SMART" id="SM00356">
    <property type="entry name" value="ZnF_C3H1"/>
    <property type="match status" value="2"/>
</dbReference>
<dbReference type="Pfam" id="PF25543">
    <property type="entry name" value="zf-CCCH_tandem"/>
    <property type="match status" value="1"/>
</dbReference>
<dbReference type="AlphaFoldDB" id="A0A6A5TW74"/>
<organism evidence="7 8">
    <name type="scientific">Byssothecium circinans</name>
    <dbReference type="NCBI Taxonomy" id="147558"/>
    <lineage>
        <taxon>Eukaryota</taxon>
        <taxon>Fungi</taxon>
        <taxon>Dikarya</taxon>
        <taxon>Ascomycota</taxon>
        <taxon>Pezizomycotina</taxon>
        <taxon>Dothideomycetes</taxon>
        <taxon>Pleosporomycetidae</taxon>
        <taxon>Pleosporales</taxon>
        <taxon>Massarineae</taxon>
        <taxon>Massarinaceae</taxon>
        <taxon>Byssothecium</taxon>
    </lineage>
</organism>
<dbReference type="PROSITE" id="PS50103">
    <property type="entry name" value="ZF_C3H1"/>
    <property type="match status" value="1"/>
</dbReference>
<dbReference type="Pfam" id="PF00642">
    <property type="entry name" value="zf-CCCH"/>
    <property type="match status" value="1"/>
</dbReference>
<keyword evidence="1 4" id="KW-0479">Metal-binding</keyword>
<evidence type="ECO:0000256" key="3">
    <source>
        <dbReference type="ARBA" id="ARBA00022833"/>
    </source>
</evidence>
<dbReference type="InterPro" id="IPR057683">
    <property type="entry name" value="DUF7923"/>
</dbReference>